<feature type="binding site" evidence="7">
    <location>
        <position position="88"/>
    </location>
    <ligand>
        <name>Zn(2+)</name>
        <dbReference type="ChEBI" id="CHEBI:29105"/>
    </ligand>
</feature>
<dbReference type="InterPro" id="IPR043135">
    <property type="entry name" value="Fur_C"/>
</dbReference>
<evidence type="ECO:0000313" key="9">
    <source>
        <dbReference type="Proteomes" id="UP000258927"/>
    </source>
</evidence>
<dbReference type="InterPro" id="IPR036388">
    <property type="entry name" value="WH-like_DNA-bd_sf"/>
</dbReference>
<dbReference type="GO" id="GO:0045892">
    <property type="term" value="P:negative regulation of DNA-templated transcription"/>
    <property type="evidence" value="ECO:0007669"/>
    <property type="project" value="TreeGrafter"/>
</dbReference>
<comment type="cofactor">
    <cofactor evidence="7">
        <name>Zn(2+)</name>
        <dbReference type="ChEBI" id="CHEBI:29105"/>
    </cofactor>
    <text evidence="7">Binds 1 zinc ion per subunit.</text>
</comment>
<dbReference type="STRING" id="1122213.GCA_000423365_03274"/>
<keyword evidence="9" id="KW-1185">Reference proteome</keyword>
<organism evidence="8 9">
    <name type="scientific">Maritalea myrionectae</name>
    <dbReference type="NCBI Taxonomy" id="454601"/>
    <lineage>
        <taxon>Bacteria</taxon>
        <taxon>Pseudomonadati</taxon>
        <taxon>Pseudomonadota</taxon>
        <taxon>Alphaproteobacteria</taxon>
        <taxon>Hyphomicrobiales</taxon>
        <taxon>Devosiaceae</taxon>
        <taxon>Maritalea</taxon>
    </lineage>
</organism>
<dbReference type="AlphaFoldDB" id="A0A2R4MAN9"/>
<dbReference type="InterPro" id="IPR002481">
    <property type="entry name" value="FUR"/>
</dbReference>
<dbReference type="GO" id="GO:0003700">
    <property type="term" value="F:DNA-binding transcription factor activity"/>
    <property type="evidence" value="ECO:0007669"/>
    <property type="project" value="InterPro"/>
</dbReference>
<keyword evidence="4" id="KW-0805">Transcription regulation</keyword>
<keyword evidence="3 7" id="KW-0862">Zinc</keyword>
<name>A0A2R4MAN9_9HYPH</name>
<reference evidence="8 9" key="1">
    <citation type="submission" date="2017-05" db="EMBL/GenBank/DDBJ databases">
        <title>Genome Analysis of Maritalea myrionectae HL2708#5.</title>
        <authorList>
            <consortium name="Cotde Inc.-PKNU"/>
            <person name="Jang D."/>
            <person name="Oh H.-M."/>
        </authorList>
    </citation>
    <scope>NUCLEOTIDE SEQUENCE [LARGE SCALE GENOMIC DNA]</scope>
    <source>
        <strain evidence="8 9">HL2708#5</strain>
    </source>
</reference>
<comment type="similarity">
    <text evidence="1">Belongs to the Fur family.</text>
</comment>
<dbReference type="GO" id="GO:0000976">
    <property type="term" value="F:transcription cis-regulatory region binding"/>
    <property type="evidence" value="ECO:0007669"/>
    <property type="project" value="TreeGrafter"/>
</dbReference>
<evidence type="ECO:0000256" key="2">
    <source>
        <dbReference type="ARBA" id="ARBA00022491"/>
    </source>
</evidence>
<dbReference type="RefSeq" id="WP_117394869.1">
    <property type="nucleotide sequence ID" value="NZ_CP021330.1"/>
</dbReference>
<dbReference type="KEGG" id="mmyr:MXMO3_00562"/>
<dbReference type="PANTHER" id="PTHR33202:SF6">
    <property type="entry name" value="ZINC UPTAKE REGULATION PROTEIN"/>
    <property type="match status" value="1"/>
</dbReference>
<protein>
    <submittedName>
        <fullName evidence="8">Uncharacterized protein</fullName>
    </submittedName>
</protein>
<keyword evidence="2" id="KW-0678">Repressor</keyword>
<dbReference type="PANTHER" id="PTHR33202">
    <property type="entry name" value="ZINC UPTAKE REGULATION PROTEIN"/>
    <property type="match status" value="1"/>
</dbReference>
<dbReference type="Pfam" id="PF01475">
    <property type="entry name" value="FUR"/>
    <property type="match status" value="1"/>
</dbReference>
<feature type="binding site" evidence="7">
    <location>
        <position position="125"/>
    </location>
    <ligand>
        <name>Zn(2+)</name>
        <dbReference type="ChEBI" id="CHEBI:29105"/>
    </ligand>
</feature>
<gene>
    <name evidence="8" type="ORF">MXMO3_00562</name>
</gene>
<accession>A0A2R4MAN9</accession>
<keyword evidence="6" id="KW-0804">Transcription</keyword>
<evidence type="ECO:0000256" key="3">
    <source>
        <dbReference type="ARBA" id="ARBA00022833"/>
    </source>
</evidence>
<feature type="binding site" evidence="7">
    <location>
        <position position="85"/>
    </location>
    <ligand>
        <name>Zn(2+)</name>
        <dbReference type="ChEBI" id="CHEBI:29105"/>
    </ligand>
</feature>
<feature type="binding site" evidence="7">
    <location>
        <position position="128"/>
    </location>
    <ligand>
        <name>Zn(2+)</name>
        <dbReference type="ChEBI" id="CHEBI:29105"/>
    </ligand>
</feature>
<evidence type="ECO:0000313" key="8">
    <source>
        <dbReference type="EMBL" id="AVX03107.1"/>
    </source>
</evidence>
<proteinExistence type="inferred from homology"/>
<sequence length="129" mass="14640">MSEQNLTKNQDLVLNQLGKSKTPMSAYDLLDKLREKGLKAPLQIYRALDKLTEMGLAHRLETLNAFVACAHPNCHENELIAFGICENCNNVWEFSDDEVSKRLDLWAKERDFTPVKTSLEIRGICAKCA</sequence>
<dbReference type="Gene3D" id="3.30.1490.190">
    <property type="match status" value="1"/>
</dbReference>
<evidence type="ECO:0000256" key="5">
    <source>
        <dbReference type="ARBA" id="ARBA00023125"/>
    </source>
</evidence>
<dbReference type="EMBL" id="CP021330">
    <property type="protein sequence ID" value="AVX03107.1"/>
    <property type="molecule type" value="Genomic_DNA"/>
</dbReference>
<evidence type="ECO:0000256" key="4">
    <source>
        <dbReference type="ARBA" id="ARBA00023015"/>
    </source>
</evidence>
<dbReference type="GO" id="GO:0005829">
    <property type="term" value="C:cytosol"/>
    <property type="evidence" value="ECO:0007669"/>
    <property type="project" value="TreeGrafter"/>
</dbReference>
<dbReference type="Gene3D" id="1.10.10.10">
    <property type="entry name" value="Winged helix-like DNA-binding domain superfamily/Winged helix DNA-binding domain"/>
    <property type="match status" value="1"/>
</dbReference>
<dbReference type="InterPro" id="IPR036390">
    <property type="entry name" value="WH_DNA-bd_sf"/>
</dbReference>
<dbReference type="GO" id="GO:0008270">
    <property type="term" value="F:zinc ion binding"/>
    <property type="evidence" value="ECO:0007669"/>
    <property type="project" value="TreeGrafter"/>
</dbReference>
<keyword evidence="7" id="KW-0479">Metal-binding</keyword>
<evidence type="ECO:0000256" key="1">
    <source>
        <dbReference type="ARBA" id="ARBA00007957"/>
    </source>
</evidence>
<dbReference type="Proteomes" id="UP000258927">
    <property type="component" value="Chromosome"/>
</dbReference>
<evidence type="ECO:0000256" key="6">
    <source>
        <dbReference type="ARBA" id="ARBA00023163"/>
    </source>
</evidence>
<dbReference type="GO" id="GO:1900376">
    <property type="term" value="P:regulation of secondary metabolite biosynthetic process"/>
    <property type="evidence" value="ECO:0007669"/>
    <property type="project" value="TreeGrafter"/>
</dbReference>
<dbReference type="SUPFAM" id="SSF46785">
    <property type="entry name" value="Winged helix' DNA-binding domain"/>
    <property type="match status" value="1"/>
</dbReference>
<evidence type="ECO:0000256" key="7">
    <source>
        <dbReference type="PIRSR" id="PIRSR602481-1"/>
    </source>
</evidence>
<keyword evidence="5" id="KW-0238">DNA-binding</keyword>